<evidence type="ECO:0000313" key="3">
    <source>
        <dbReference type="EMBL" id="KAJ8020185.1"/>
    </source>
</evidence>
<gene>
    <name evidence="3" type="ORF">HOLleu_39708</name>
</gene>
<dbReference type="EMBL" id="JAIZAY010000022">
    <property type="protein sequence ID" value="KAJ8020185.1"/>
    <property type="molecule type" value="Genomic_DNA"/>
</dbReference>
<dbReference type="AlphaFoldDB" id="A0A9Q0YDA2"/>
<evidence type="ECO:0000313" key="4">
    <source>
        <dbReference type="Proteomes" id="UP001152320"/>
    </source>
</evidence>
<dbReference type="PROSITE" id="PS00571">
    <property type="entry name" value="AMIDASES"/>
    <property type="match status" value="1"/>
</dbReference>
<sequence>MAEENSAKNQYREPSLRAPTFDQLEEIATKLGLRFTDKDELKEYQAFIETFCEGFNVIDRLPEPTLPVKYPRFPGHRPKPEENPLNGWYWKTDIQGAKGGKLAGKTIAIKDNIAIAGVPMMHGCAALEGYIPEFDATVVTRILDAGGRILGKAACESLCMSGSSFTYSKGCILNYHNRLHSAGGSSGGSGTLVASGDVDMAVGGDQGGSVRIPASWCGIVGLKPTFGLVPYTGAMSIDPSVDHLGPMARTVHDCALLLEVLAGYDNGLDPRQPPNIQTFEYSKEMVVENLNGIRVGLVSEGFGLPRSDPRVDEMVRNSVLKLKTAGAEVSEISIPLLKYGGLIWEALACEGTIDNLFNCGGGGTGHKGFYPTSLMSFAAKSFRSSRVNDLSHITKMVMLSAEYIKQNYPGQWYGKAQNLRRLLTSEYETAFKKFDVVAMPTVPFTAPKLPTKDASVFDLITVSDNMADNLCPADLTGIPALSINVGFIDGLPVGAHFEGPAFEEVKLLQVGGILEKLVKDTA</sequence>
<dbReference type="GO" id="GO:0003824">
    <property type="term" value="F:catalytic activity"/>
    <property type="evidence" value="ECO:0007669"/>
    <property type="project" value="InterPro"/>
</dbReference>
<dbReference type="Gene3D" id="3.90.1300.10">
    <property type="entry name" value="Amidase signature (AS) domain"/>
    <property type="match status" value="1"/>
</dbReference>
<dbReference type="OrthoDB" id="421993at2759"/>
<name>A0A9Q0YDA2_HOLLE</name>
<dbReference type="SUPFAM" id="SSF75304">
    <property type="entry name" value="Amidase signature (AS) enzymes"/>
    <property type="match status" value="1"/>
</dbReference>
<proteinExistence type="inferred from homology"/>
<accession>A0A9Q0YDA2</accession>
<evidence type="ECO:0000256" key="1">
    <source>
        <dbReference type="ARBA" id="ARBA00009199"/>
    </source>
</evidence>
<evidence type="ECO:0000259" key="2">
    <source>
        <dbReference type="Pfam" id="PF01425"/>
    </source>
</evidence>
<dbReference type="PANTHER" id="PTHR11895">
    <property type="entry name" value="TRANSAMIDASE"/>
    <property type="match status" value="1"/>
</dbReference>
<dbReference type="NCBIfam" id="NF005565">
    <property type="entry name" value="PRK07235.1"/>
    <property type="match status" value="1"/>
</dbReference>
<dbReference type="InterPro" id="IPR020556">
    <property type="entry name" value="Amidase_CS"/>
</dbReference>
<keyword evidence="4" id="KW-1185">Reference proteome</keyword>
<feature type="domain" description="Amidase" evidence="2">
    <location>
        <begin position="95"/>
        <end position="508"/>
    </location>
</feature>
<organism evidence="3 4">
    <name type="scientific">Holothuria leucospilota</name>
    <name type="common">Black long sea cucumber</name>
    <name type="synonym">Mertensiothuria leucospilota</name>
    <dbReference type="NCBI Taxonomy" id="206669"/>
    <lineage>
        <taxon>Eukaryota</taxon>
        <taxon>Metazoa</taxon>
        <taxon>Echinodermata</taxon>
        <taxon>Eleutherozoa</taxon>
        <taxon>Echinozoa</taxon>
        <taxon>Holothuroidea</taxon>
        <taxon>Aspidochirotacea</taxon>
        <taxon>Aspidochirotida</taxon>
        <taxon>Holothuriidae</taxon>
        <taxon>Holothuria</taxon>
    </lineage>
</organism>
<comment type="similarity">
    <text evidence="1">Belongs to the amidase family.</text>
</comment>
<dbReference type="Proteomes" id="UP001152320">
    <property type="component" value="Chromosome 22"/>
</dbReference>
<protein>
    <submittedName>
        <fullName evidence="3">Glutamyl-tRNA(Gln) amidotransferase subunit A, mitochondrial</fullName>
    </submittedName>
</protein>
<reference evidence="3" key="1">
    <citation type="submission" date="2021-10" db="EMBL/GenBank/DDBJ databases">
        <title>Tropical sea cucumber genome reveals ecological adaptation and Cuvierian tubules defense mechanism.</title>
        <authorList>
            <person name="Chen T."/>
        </authorList>
    </citation>
    <scope>NUCLEOTIDE SEQUENCE</scope>
    <source>
        <strain evidence="3">Nanhai2018</strain>
        <tissue evidence="3">Muscle</tissue>
    </source>
</reference>
<dbReference type="InterPro" id="IPR036928">
    <property type="entry name" value="AS_sf"/>
</dbReference>
<dbReference type="InterPro" id="IPR000120">
    <property type="entry name" value="Amidase"/>
</dbReference>
<comment type="caution">
    <text evidence="3">The sequence shown here is derived from an EMBL/GenBank/DDBJ whole genome shotgun (WGS) entry which is preliminary data.</text>
</comment>
<dbReference type="Pfam" id="PF01425">
    <property type="entry name" value="Amidase"/>
    <property type="match status" value="1"/>
</dbReference>
<dbReference type="PANTHER" id="PTHR11895:SF170">
    <property type="entry name" value="AMIDASE"/>
    <property type="match status" value="1"/>
</dbReference>
<dbReference type="InterPro" id="IPR023631">
    <property type="entry name" value="Amidase_dom"/>
</dbReference>